<evidence type="ECO:0000256" key="1">
    <source>
        <dbReference type="SAM" id="MobiDB-lite"/>
    </source>
</evidence>
<name>A0A0U4FQT7_9BACI</name>
<sequence>MLGKGLSDANGRRMKLREKSFDMGGTEETWAEIRQHGREHRNIAGKSSTWAGASKTWAGARKHGRHPPNMTDTTGNTAEGRLSLPEFSMSSGK</sequence>
<evidence type="ECO:0000313" key="3">
    <source>
        <dbReference type="Proteomes" id="UP000050331"/>
    </source>
</evidence>
<dbReference type="EMBL" id="CP013862">
    <property type="protein sequence ID" value="ALX50068.1"/>
    <property type="molecule type" value="Genomic_DNA"/>
</dbReference>
<organism evidence="2 3">
    <name type="scientific">Lentibacillus amyloliquefaciens</name>
    <dbReference type="NCBI Taxonomy" id="1472767"/>
    <lineage>
        <taxon>Bacteria</taxon>
        <taxon>Bacillati</taxon>
        <taxon>Bacillota</taxon>
        <taxon>Bacilli</taxon>
        <taxon>Bacillales</taxon>
        <taxon>Bacillaceae</taxon>
        <taxon>Lentibacillus</taxon>
    </lineage>
</organism>
<accession>A0A0U4FQT7</accession>
<gene>
    <name evidence="2" type="ORF">AOX59_16670</name>
</gene>
<dbReference type="AlphaFoldDB" id="A0A0U4FQT7"/>
<dbReference type="Proteomes" id="UP000050331">
    <property type="component" value="Chromosome"/>
</dbReference>
<reference evidence="2 3" key="1">
    <citation type="submission" date="2016-01" db="EMBL/GenBank/DDBJ databases">
        <title>Complete genome sequence of strain Lentibacillus amyloliquefaciens LAM0015T isolated from saline sediment.</title>
        <authorList>
            <person name="Wang J.-L."/>
            <person name="He M.-X."/>
        </authorList>
    </citation>
    <scope>NUCLEOTIDE SEQUENCE [LARGE SCALE GENOMIC DNA]</scope>
    <source>
        <strain evidence="2 3">LAM0015</strain>
    </source>
</reference>
<evidence type="ECO:0000313" key="2">
    <source>
        <dbReference type="EMBL" id="ALX50068.1"/>
    </source>
</evidence>
<keyword evidence="3" id="KW-1185">Reference proteome</keyword>
<feature type="region of interest" description="Disordered" evidence="1">
    <location>
        <begin position="1"/>
        <end position="93"/>
    </location>
</feature>
<proteinExistence type="predicted"/>
<protein>
    <submittedName>
        <fullName evidence="2">Uncharacterized protein</fullName>
    </submittedName>
</protein>
<dbReference type="KEGG" id="lao:AOX59_16670"/>
<feature type="compositionally biased region" description="Basic and acidic residues" evidence="1">
    <location>
        <begin position="31"/>
        <end position="42"/>
    </location>
</feature>